<dbReference type="AlphaFoldDB" id="A0A6J8CCD2"/>
<keyword evidence="2" id="KW-1185">Reference proteome</keyword>
<dbReference type="Proteomes" id="UP000507470">
    <property type="component" value="Unassembled WGS sequence"/>
</dbReference>
<name>A0A6J8CCD2_MYTCO</name>
<accession>A0A6J8CCD2</accession>
<dbReference type="EMBL" id="CACVKT020005120">
    <property type="protein sequence ID" value="CAC5393251.1"/>
    <property type="molecule type" value="Genomic_DNA"/>
</dbReference>
<organism evidence="1 2">
    <name type="scientific">Mytilus coruscus</name>
    <name type="common">Sea mussel</name>
    <dbReference type="NCBI Taxonomy" id="42192"/>
    <lineage>
        <taxon>Eukaryota</taxon>
        <taxon>Metazoa</taxon>
        <taxon>Spiralia</taxon>
        <taxon>Lophotrochozoa</taxon>
        <taxon>Mollusca</taxon>
        <taxon>Bivalvia</taxon>
        <taxon>Autobranchia</taxon>
        <taxon>Pteriomorphia</taxon>
        <taxon>Mytilida</taxon>
        <taxon>Mytiloidea</taxon>
        <taxon>Mytilidae</taxon>
        <taxon>Mytilinae</taxon>
        <taxon>Mytilus</taxon>
    </lineage>
</organism>
<reference evidence="1 2" key="1">
    <citation type="submission" date="2020-06" db="EMBL/GenBank/DDBJ databases">
        <authorList>
            <person name="Li R."/>
            <person name="Bekaert M."/>
        </authorList>
    </citation>
    <scope>NUCLEOTIDE SEQUENCE [LARGE SCALE GENOMIC DNA]</scope>
    <source>
        <strain evidence="2">wild</strain>
    </source>
</reference>
<gene>
    <name evidence="1" type="ORF">MCOR_28121</name>
</gene>
<sequence>MILYNKFWIIQIYILHQNEYLQVLARQERIVTHDLLYNGNVTVHGIKITFKQILDTDDELTNNSIKACNQEGFFCWVKRAKKLNAVLQTSQEHNYDEIRTLNYNNDIFDQISNVAEVNIESVSSIIESNDIIPRADIVSSDDSSSTKQLGDGYENPYQAINPCDIEMHHYSSIINDNYQNTMIFSSESATNTPQHFNVAMNSFRQPSN</sequence>
<evidence type="ECO:0000313" key="2">
    <source>
        <dbReference type="Proteomes" id="UP000507470"/>
    </source>
</evidence>
<evidence type="ECO:0000313" key="1">
    <source>
        <dbReference type="EMBL" id="CAC5393251.1"/>
    </source>
</evidence>
<proteinExistence type="predicted"/>
<dbReference type="OrthoDB" id="6161364at2759"/>
<protein>
    <submittedName>
        <fullName evidence="1">Uncharacterized protein</fullName>
    </submittedName>
</protein>